<keyword evidence="1 2" id="KW-0694">RNA-binding</keyword>
<proteinExistence type="predicted"/>
<dbReference type="Proteomes" id="UP001415857">
    <property type="component" value="Unassembled WGS sequence"/>
</dbReference>
<sequence>MNEKPSSLRNVDGLPVPAGESNVLFIDGLPNDCTRREVGRILLICVHMSVLSGDKAMVLCFVEFSDAKCALTAMEALQGYKFDDKKPDSPALRIHFAHFPFRLPSDRDEQRIGVPR</sequence>
<dbReference type="GO" id="GO:0003723">
    <property type="term" value="F:RNA binding"/>
    <property type="evidence" value="ECO:0007669"/>
    <property type="project" value="UniProtKB-UniRule"/>
</dbReference>
<organism evidence="4 5">
    <name type="scientific">Liquidambar formosana</name>
    <name type="common">Formosan gum</name>
    <dbReference type="NCBI Taxonomy" id="63359"/>
    <lineage>
        <taxon>Eukaryota</taxon>
        <taxon>Viridiplantae</taxon>
        <taxon>Streptophyta</taxon>
        <taxon>Embryophyta</taxon>
        <taxon>Tracheophyta</taxon>
        <taxon>Spermatophyta</taxon>
        <taxon>Magnoliopsida</taxon>
        <taxon>eudicotyledons</taxon>
        <taxon>Gunneridae</taxon>
        <taxon>Pentapetalae</taxon>
        <taxon>Saxifragales</taxon>
        <taxon>Altingiaceae</taxon>
        <taxon>Liquidambar</taxon>
    </lineage>
</organism>
<evidence type="ECO:0000256" key="2">
    <source>
        <dbReference type="PROSITE-ProRule" id="PRU00176"/>
    </source>
</evidence>
<dbReference type="PROSITE" id="PS50102">
    <property type="entry name" value="RRM"/>
    <property type="match status" value="1"/>
</dbReference>
<dbReference type="InterPro" id="IPR012677">
    <property type="entry name" value="Nucleotide-bd_a/b_plait_sf"/>
</dbReference>
<evidence type="ECO:0000256" key="1">
    <source>
        <dbReference type="ARBA" id="ARBA00022884"/>
    </source>
</evidence>
<evidence type="ECO:0000313" key="4">
    <source>
        <dbReference type="EMBL" id="KAK9274251.1"/>
    </source>
</evidence>
<dbReference type="Pfam" id="PF00076">
    <property type="entry name" value="RRM_1"/>
    <property type="match status" value="1"/>
</dbReference>
<dbReference type="InterPro" id="IPR000504">
    <property type="entry name" value="RRM_dom"/>
</dbReference>
<accession>A0AAP0RAY9</accession>
<evidence type="ECO:0000313" key="5">
    <source>
        <dbReference type="Proteomes" id="UP001415857"/>
    </source>
</evidence>
<comment type="caution">
    <text evidence="4">The sequence shown here is derived from an EMBL/GenBank/DDBJ whole genome shotgun (WGS) entry which is preliminary data.</text>
</comment>
<protein>
    <recommendedName>
        <fullName evidence="3">RRM domain-containing protein</fullName>
    </recommendedName>
</protein>
<gene>
    <name evidence="4" type="ORF">L1049_019065</name>
</gene>
<name>A0AAP0RAY9_LIQFO</name>
<dbReference type="PANTHER" id="PTHR10501">
    <property type="entry name" value="U1 SMALL NUCLEAR RIBONUCLEOPROTEIN A/U2 SMALL NUCLEAR RIBONUCLEOPROTEIN B"/>
    <property type="match status" value="1"/>
</dbReference>
<keyword evidence="5" id="KW-1185">Reference proteome</keyword>
<dbReference type="InterPro" id="IPR035979">
    <property type="entry name" value="RBD_domain_sf"/>
</dbReference>
<feature type="domain" description="RRM" evidence="3">
    <location>
        <begin position="22"/>
        <end position="99"/>
    </location>
</feature>
<dbReference type="Gene3D" id="3.30.70.330">
    <property type="match status" value="1"/>
</dbReference>
<dbReference type="AlphaFoldDB" id="A0AAP0RAY9"/>
<dbReference type="SUPFAM" id="SSF54928">
    <property type="entry name" value="RNA-binding domain, RBD"/>
    <property type="match status" value="1"/>
</dbReference>
<evidence type="ECO:0000259" key="3">
    <source>
        <dbReference type="PROSITE" id="PS50102"/>
    </source>
</evidence>
<reference evidence="4 5" key="1">
    <citation type="journal article" date="2024" name="Plant J.">
        <title>Genome sequences and population genomics reveal climatic adaptation and genomic divergence between two closely related sweetgum species.</title>
        <authorList>
            <person name="Xu W.Q."/>
            <person name="Ren C.Q."/>
            <person name="Zhang X.Y."/>
            <person name="Comes H.P."/>
            <person name="Liu X.H."/>
            <person name="Li Y.G."/>
            <person name="Kettle C.J."/>
            <person name="Jalonen R."/>
            <person name="Gaisberger H."/>
            <person name="Ma Y.Z."/>
            <person name="Qiu Y.X."/>
        </authorList>
    </citation>
    <scope>NUCLEOTIDE SEQUENCE [LARGE SCALE GENOMIC DNA]</scope>
    <source>
        <strain evidence="4">Hangzhou</strain>
    </source>
</reference>
<dbReference type="EMBL" id="JBBPBK010000012">
    <property type="protein sequence ID" value="KAK9274251.1"/>
    <property type="molecule type" value="Genomic_DNA"/>
</dbReference>